<dbReference type="AlphaFoldDB" id="A0A370HX66"/>
<dbReference type="GO" id="GO:0003676">
    <property type="term" value="F:nucleic acid binding"/>
    <property type="evidence" value="ECO:0007669"/>
    <property type="project" value="InterPro"/>
</dbReference>
<evidence type="ECO:0000256" key="3">
    <source>
        <dbReference type="ARBA" id="ARBA00022603"/>
    </source>
</evidence>
<dbReference type="Gene3D" id="3.40.50.150">
    <property type="entry name" value="Vaccinia Virus protein VP39"/>
    <property type="match status" value="1"/>
</dbReference>
<dbReference type="GO" id="GO:0006364">
    <property type="term" value="P:rRNA processing"/>
    <property type="evidence" value="ECO:0007669"/>
    <property type="project" value="UniProtKB-KW"/>
</dbReference>
<dbReference type="EMBL" id="QQBB01000001">
    <property type="protein sequence ID" value="RDI62541.1"/>
    <property type="molecule type" value="Genomic_DNA"/>
</dbReference>
<gene>
    <name evidence="7" type="ORF">DES45_101812</name>
</gene>
<dbReference type="PANTHER" id="PTHR47816:SF4">
    <property type="entry name" value="RIBOSOMAL RNA SMALL SUBUNIT METHYLTRANSFERASE C"/>
    <property type="match status" value="1"/>
</dbReference>
<reference evidence="7 8" key="1">
    <citation type="submission" date="2018-07" db="EMBL/GenBank/DDBJ databases">
        <title>Genomic Encyclopedia of Type Strains, Phase IV (KMG-IV): sequencing the most valuable type-strain genomes for metagenomic binning, comparative biology and taxonomic classification.</title>
        <authorList>
            <person name="Goeker M."/>
        </authorList>
    </citation>
    <scope>NUCLEOTIDE SEQUENCE [LARGE SCALE GENOMIC DNA]</scope>
    <source>
        <strain evidence="7 8">DSM 14364</strain>
    </source>
</reference>
<keyword evidence="5" id="KW-0949">S-adenosyl-L-methionine</keyword>
<evidence type="ECO:0000313" key="7">
    <source>
        <dbReference type="EMBL" id="RDI62541.1"/>
    </source>
</evidence>
<evidence type="ECO:0000256" key="1">
    <source>
        <dbReference type="ARBA" id="ARBA00022490"/>
    </source>
</evidence>
<protein>
    <submittedName>
        <fullName evidence="7">16S rRNA (Guanine1207-N2)-methyltransferase</fullName>
    </submittedName>
</protein>
<organism evidence="7 8">
    <name type="scientific">Microvirga subterranea</name>
    <dbReference type="NCBI Taxonomy" id="186651"/>
    <lineage>
        <taxon>Bacteria</taxon>
        <taxon>Pseudomonadati</taxon>
        <taxon>Pseudomonadota</taxon>
        <taxon>Alphaproteobacteria</taxon>
        <taxon>Hyphomicrobiales</taxon>
        <taxon>Methylobacteriaceae</taxon>
        <taxon>Microvirga</taxon>
    </lineage>
</organism>
<keyword evidence="1" id="KW-0963">Cytoplasm</keyword>
<dbReference type="GO" id="GO:0008170">
    <property type="term" value="F:N-methyltransferase activity"/>
    <property type="evidence" value="ECO:0007669"/>
    <property type="project" value="UniProtKB-ARBA"/>
</dbReference>
<keyword evidence="2" id="KW-0698">rRNA processing</keyword>
<dbReference type="InterPro" id="IPR046977">
    <property type="entry name" value="RsmC/RlmG"/>
</dbReference>
<dbReference type="PANTHER" id="PTHR47816">
    <property type="entry name" value="RIBOSOMAL RNA SMALL SUBUNIT METHYLTRANSFERASE C"/>
    <property type="match status" value="1"/>
</dbReference>
<sequence length="311" mass="33177">MDQDDVHETGSFGVYGSPPAELAAVPEGAIQFSPLVPGASALEAQGEATLSGMVLLAPPGTIERRYTVALALKALAPGGALTVLAPKDKGGSRLRKELAAFGCSVSEDARRHYRICTCARPEAPTGIETALDEGRPRFVQEFGLWTQPGVFSWNRIDPGSALLARHLPGLSGRGADLGCGIGFLAIGILASSKVEHLTLVDVDGRAVEMARRNIEDRRASVLWADVRSLDVAQLGRLDFVVMNPPFHDGGAEDQSLGQGFIRKAAEALRPGGLCWLVANRHLPYEAVLKAAFKRVALKAEAEGYKIYEAQK</sequence>
<proteinExistence type="predicted"/>
<keyword evidence="3 7" id="KW-0489">Methyltransferase</keyword>
<dbReference type="InterPro" id="IPR029063">
    <property type="entry name" value="SAM-dependent_MTases_sf"/>
</dbReference>
<dbReference type="InterPro" id="IPR002052">
    <property type="entry name" value="DNA_methylase_N6_adenine_CS"/>
</dbReference>
<evidence type="ECO:0000256" key="5">
    <source>
        <dbReference type="ARBA" id="ARBA00022691"/>
    </source>
</evidence>
<dbReference type="GO" id="GO:0032259">
    <property type="term" value="P:methylation"/>
    <property type="evidence" value="ECO:0007669"/>
    <property type="project" value="UniProtKB-KW"/>
</dbReference>
<dbReference type="CDD" id="cd02440">
    <property type="entry name" value="AdoMet_MTases"/>
    <property type="match status" value="1"/>
</dbReference>
<evidence type="ECO:0000259" key="6">
    <source>
        <dbReference type="Pfam" id="PF05175"/>
    </source>
</evidence>
<dbReference type="SUPFAM" id="SSF53335">
    <property type="entry name" value="S-adenosyl-L-methionine-dependent methyltransferases"/>
    <property type="match status" value="1"/>
</dbReference>
<accession>A0A370HX66</accession>
<feature type="domain" description="Methyltransferase small" evidence="6">
    <location>
        <begin position="143"/>
        <end position="308"/>
    </location>
</feature>
<dbReference type="Proteomes" id="UP000254925">
    <property type="component" value="Unassembled WGS sequence"/>
</dbReference>
<comment type="caution">
    <text evidence="7">The sequence shown here is derived from an EMBL/GenBank/DDBJ whole genome shotgun (WGS) entry which is preliminary data.</text>
</comment>
<name>A0A370HX66_9HYPH</name>
<evidence type="ECO:0000256" key="2">
    <source>
        <dbReference type="ARBA" id="ARBA00022552"/>
    </source>
</evidence>
<dbReference type="GO" id="GO:0008757">
    <property type="term" value="F:S-adenosylmethionine-dependent methyltransferase activity"/>
    <property type="evidence" value="ECO:0007669"/>
    <property type="project" value="InterPro"/>
</dbReference>
<dbReference type="PROSITE" id="PS00092">
    <property type="entry name" value="N6_MTASE"/>
    <property type="match status" value="1"/>
</dbReference>
<keyword evidence="4 7" id="KW-0808">Transferase</keyword>
<evidence type="ECO:0000313" key="8">
    <source>
        <dbReference type="Proteomes" id="UP000254925"/>
    </source>
</evidence>
<keyword evidence="8" id="KW-1185">Reference proteome</keyword>
<dbReference type="RefSeq" id="WP_245429729.1">
    <property type="nucleotide sequence ID" value="NZ_QQBB01000001.1"/>
</dbReference>
<dbReference type="InterPro" id="IPR007848">
    <property type="entry name" value="Small_mtfrase_dom"/>
</dbReference>
<evidence type="ECO:0000256" key="4">
    <source>
        <dbReference type="ARBA" id="ARBA00022679"/>
    </source>
</evidence>
<dbReference type="Pfam" id="PF05175">
    <property type="entry name" value="MTS"/>
    <property type="match status" value="1"/>
</dbReference>